<feature type="transmembrane region" description="Helical" evidence="1">
    <location>
        <begin position="333"/>
        <end position="354"/>
    </location>
</feature>
<dbReference type="SUPFAM" id="SSF103481">
    <property type="entry name" value="Multidrug resistance efflux transporter EmrE"/>
    <property type="match status" value="1"/>
</dbReference>
<feature type="transmembrane region" description="Helical" evidence="1">
    <location>
        <begin position="69"/>
        <end position="95"/>
    </location>
</feature>
<feature type="transmembrane region" description="Helical" evidence="1">
    <location>
        <begin position="274"/>
        <end position="293"/>
    </location>
</feature>
<evidence type="ECO:0000313" key="2">
    <source>
        <dbReference type="EMBL" id="QAT43533.1"/>
    </source>
</evidence>
<dbReference type="OrthoDB" id="5604143at2"/>
<feature type="transmembrane region" description="Helical" evidence="1">
    <location>
        <begin position="171"/>
        <end position="191"/>
    </location>
</feature>
<feature type="transmembrane region" description="Helical" evidence="1">
    <location>
        <begin position="243"/>
        <end position="262"/>
    </location>
</feature>
<feature type="transmembrane region" description="Helical" evidence="1">
    <location>
        <begin position="31"/>
        <end position="57"/>
    </location>
</feature>
<organism evidence="2 3">
    <name type="scientific">Aminipila luticellarii</name>
    <dbReference type="NCBI Taxonomy" id="2507160"/>
    <lineage>
        <taxon>Bacteria</taxon>
        <taxon>Bacillati</taxon>
        <taxon>Bacillota</taxon>
        <taxon>Clostridia</taxon>
        <taxon>Peptostreptococcales</taxon>
        <taxon>Anaerovoracaceae</taxon>
        <taxon>Aminipila</taxon>
    </lineage>
</organism>
<dbReference type="InterPro" id="IPR037185">
    <property type="entry name" value="EmrE-like"/>
</dbReference>
<dbReference type="RefSeq" id="WP_128746312.1">
    <property type="nucleotide sequence ID" value="NZ_CP035281.1"/>
</dbReference>
<keyword evidence="1" id="KW-0472">Membrane</keyword>
<keyword evidence="1" id="KW-0812">Transmembrane</keyword>
<reference evidence="2 3" key="1">
    <citation type="submission" date="2019-01" db="EMBL/GenBank/DDBJ databases">
        <title>Draft genomes of a novel of Aminipila strains.</title>
        <authorList>
            <person name="Ma S."/>
        </authorList>
    </citation>
    <scope>NUCLEOTIDE SEQUENCE [LARGE SCALE GENOMIC DNA]</scope>
    <source>
        <strain evidence="3">JN-39</strain>
    </source>
</reference>
<protein>
    <recommendedName>
        <fullName evidence="4">EamA-like transporter family protein</fullName>
    </recommendedName>
</protein>
<proteinExistence type="predicted"/>
<keyword evidence="3" id="KW-1185">Reference proteome</keyword>
<dbReference type="KEGG" id="amij:EQM06_10060"/>
<dbReference type="Proteomes" id="UP000287601">
    <property type="component" value="Chromosome"/>
</dbReference>
<evidence type="ECO:0000313" key="3">
    <source>
        <dbReference type="Proteomes" id="UP000287601"/>
    </source>
</evidence>
<evidence type="ECO:0008006" key="4">
    <source>
        <dbReference type="Google" id="ProtNLM"/>
    </source>
</evidence>
<sequence>MKEVFSVGAVSDSDLVAAKDKLSTGFFKRGVTIGLLSGLCYGFYSSFLTLGMSTGIWSEWYGPNTVLPAIAITYMLAALGSAINDTISAIWALIIAAVKGKLGDFFRTVKTKPGRMIALAALAGGPIAGTAYVACLQLAGSIVIPITALCPAIAAILSRILYKQKLTPRTLLGILICFAASIMIASTGFGGEAPDGLVLGMIVAFVAALGWGIEGCVAGYATCMVDYEIGITIRQITSGLTNLIVLVPLFGIFASGGLGLSFDLIPAALSDGHAMIWFVISGLFAVYSFNLWYKGNSMCGTALGMACNATYSFFTPLISWIILGLIFGQDGWAIPPIAWMAAVVMSLGIFIMAVNPLDFFKNNKEKGGISA</sequence>
<feature type="transmembrane region" description="Helical" evidence="1">
    <location>
        <begin position="305"/>
        <end position="327"/>
    </location>
</feature>
<dbReference type="AlphaFoldDB" id="A0A410PX57"/>
<feature type="transmembrane region" description="Helical" evidence="1">
    <location>
        <begin position="197"/>
        <end position="222"/>
    </location>
</feature>
<feature type="transmembrane region" description="Helical" evidence="1">
    <location>
        <begin position="140"/>
        <end position="162"/>
    </location>
</feature>
<keyword evidence="1" id="KW-1133">Transmembrane helix</keyword>
<gene>
    <name evidence="2" type="ORF">EQM06_10060</name>
</gene>
<dbReference type="EMBL" id="CP035281">
    <property type="protein sequence ID" value="QAT43533.1"/>
    <property type="molecule type" value="Genomic_DNA"/>
</dbReference>
<feature type="transmembrane region" description="Helical" evidence="1">
    <location>
        <begin position="116"/>
        <end position="134"/>
    </location>
</feature>
<accession>A0A410PX57</accession>
<evidence type="ECO:0000256" key="1">
    <source>
        <dbReference type="SAM" id="Phobius"/>
    </source>
</evidence>
<name>A0A410PX57_9FIRM</name>